<feature type="region of interest" description="Disordered" evidence="1">
    <location>
        <begin position="1"/>
        <end position="20"/>
    </location>
</feature>
<proteinExistence type="predicted"/>
<dbReference type="OrthoDB" id="3644322at2759"/>
<reference evidence="3" key="1">
    <citation type="journal article" date="2020" name="Stud. Mycol.">
        <title>101 Dothideomycetes genomes: A test case for predicting lifestyles and emergence of pathogens.</title>
        <authorList>
            <person name="Haridas S."/>
            <person name="Albert R."/>
            <person name="Binder M."/>
            <person name="Bloem J."/>
            <person name="LaButti K."/>
            <person name="Salamov A."/>
            <person name="Andreopoulos B."/>
            <person name="Baker S."/>
            <person name="Barry K."/>
            <person name="Bills G."/>
            <person name="Bluhm B."/>
            <person name="Cannon C."/>
            <person name="Castanera R."/>
            <person name="Culley D."/>
            <person name="Daum C."/>
            <person name="Ezra D."/>
            <person name="Gonzalez J."/>
            <person name="Henrissat B."/>
            <person name="Kuo A."/>
            <person name="Liang C."/>
            <person name="Lipzen A."/>
            <person name="Lutzoni F."/>
            <person name="Magnuson J."/>
            <person name="Mondo S."/>
            <person name="Nolan M."/>
            <person name="Ohm R."/>
            <person name="Pangilinan J."/>
            <person name="Park H.-J."/>
            <person name="Ramirez L."/>
            <person name="Alfaro M."/>
            <person name="Sun H."/>
            <person name="Tritt A."/>
            <person name="Yoshinaga Y."/>
            <person name="Zwiers L.-H."/>
            <person name="Turgeon B."/>
            <person name="Goodwin S."/>
            <person name="Spatafora J."/>
            <person name="Crous P."/>
            <person name="Grigoriev I."/>
        </authorList>
    </citation>
    <scope>NUCLEOTIDE SEQUENCE [LARGE SCALE GENOMIC DNA]</scope>
    <source>
        <strain evidence="3">CBS 304.66</strain>
    </source>
</reference>
<sequence>MEDPVDGANAAQNTAQQFPPDQLEVHRIVTEYADNSALEPSSFNSSANLLDSYDKFDQATRHLGGLTHRFLESLKQRFGANSQQYTASIDILGDFRAGKVPKVDAYLTILAQLGGHGDLKQDLCAVFFHEDARWESQDFRGQGPPATNAQSLISPGYLQPQHQPQLPSTSAFWGPTPQAAPTQPATLSINSFLLQDPSQIVSRPQNSTHAATGHHPFQSTVNYGYGDQNFTQGSQMQNFSMPSGPLFQLPSSPPLQFSNPFACYGQSTSPLLARTRTRTASLHPFNGYGYGSPMSSPVQETHPYDQMPRSLSLNDVWNTDRTRHDAVSWNNDRDKANGELGHLEQNVSFLHTEPTPQLESTCYSSLDAAPSVLGAPFTVPLGQPTAEMPTPKKQPTNQLFTLIDPRPDGPFIHSICGKGFATRSGVKKHHWGSSTQNPETKKGCWVKNGKPGVAWDAHPSCQGSRHVPEKRRKGNEYLGQSTRKLNELDFLAPAAPSMIPTVEASTARNTLPGFPTLSELPSKVAESLSSTSPPLFPVIVEAPPLQTSKLPGPTDREDFEKLLTVANFAASIDAPLPQAYNDSVVSHLDTQASLTTSQLSIAAENGVTQSGRQMGPSSLDNTSFSRVYNNDVPLSPLPTVRLGMTQANQLARAQNLSDVPSHLAIPSYSRKTKDENTVADLNGGAMKNRKRRSDSSENSAISKQELKSLGVDTSPRSEKKRQKSESETKEAAPDVEVAEVAGPSYVFH</sequence>
<feature type="region of interest" description="Disordered" evidence="1">
    <location>
        <begin position="667"/>
        <end position="748"/>
    </location>
</feature>
<evidence type="ECO:0000313" key="3">
    <source>
        <dbReference type="Proteomes" id="UP000800093"/>
    </source>
</evidence>
<evidence type="ECO:0000313" key="2">
    <source>
        <dbReference type="EMBL" id="KAF2258162.1"/>
    </source>
</evidence>
<feature type="compositionally biased region" description="Polar residues" evidence="1">
    <location>
        <begin position="201"/>
        <end position="210"/>
    </location>
</feature>
<feature type="compositionally biased region" description="Basic and acidic residues" evidence="1">
    <location>
        <begin position="723"/>
        <end position="732"/>
    </location>
</feature>
<comment type="caution">
    <text evidence="2">The sequence shown here is derived from an EMBL/GenBank/DDBJ whole genome shotgun (WGS) entry which is preliminary data.</text>
</comment>
<dbReference type="AlphaFoldDB" id="A0A9P4MXE6"/>
<feature type="compositionally biased region" description="Polar residues" evidence="1">
    <location>
        <begin position="10"/>
        <end position="19"/>
    </location>
</feature>
<dbReference type="Proteomes" id="UP000800093">
    <property type="component" value="Unassembled WGS sequence"/>
</dbReference>
<protein>
    <submittedName>
        <fullName evidence="2">Uncharacterized protein</fullName>
    </submittedName>
</protein>
<dbReference type="EMBL" id="ML986778">
    <property type="protein sequence ID" value="KAF2258162.1"/>
    <property type="molecule type" value="Genomic_DNA"/>
</dbReference>
<name>A0A9P4MXE6_9PLEO</name>
<gene>
    <name evidence="2" type="ORF">CC78DRAFT_144133</name>
</gene>
<organism evidence="2 3">
    <name type="scientific">Lojkania enalia</name>
    <dbReference type="NCBI Taxonomy" id="147567"/>
    <lineage>
        <taxon>Eukaryota</taxon>
        <taxon>Fungi</taxon>
        <taxon>Dikarya</taxon>
        <taxon>Ascomycota</taxon>
        <taxon>Pezizomycotina</taxon>
        <taxon>Dothideomycetes</taxon>
        <taxon>Pleosporomycetidae</taxon>
        <taxon>Pleosporales</taxon>
        <taxon>Pleosporales incertae sedis</taxon>
        <taxon>Lojkania</taxon>
    </lineage>
</organism>
<feature type="region of interest" description="Disordered" evidence="1">
    <location>
        <begin position="201"/>
        <end position="220"/>
    </location>
</feature>
<feature type="region of interest" description="Disordered" evidence="1">
    <location>
        <begin position="137"/>
        <end position="182"/>
    </location>
</feature>
<feature type="compositionally biased region" description="Polar residues" evidence="1">
    <location>
        <begin position="160"/>
        <end position="171"/>
    </location>
</feature>
<keyword evidence="3" id="KW-1185">Reference proteome</keyword>
<accession>A0A9P4MXE6</accession>
<evidence type="ECO:0000256" key="1">
    <source>
        <dbReference type="SAM" id="MobiDB-lite"/>
    </source>
</evidence>